<organism evidence="2 3">
    <name type="scientific">Fragilariopsis cylindrus CCMP1102</name>
    <dbReference type="NCBI Taxonomy" id="635003"/>
    <lineage>
        <taxon>Eukaryota</taxon>
        <taxon>Sar</taxon>
        <taxon>Stramenopiles</taxon>
        <taxon>Ochrophyta</taxon>
        <taxon>Bacillariophyta</taxon>
        <taxon>Bacillariophyceae</taxon>
        <taxon>Bacillariophycidae</taxon>
        <taxon>Bacillariales</taxon>
        <taxon>Bacillariaceae</taxon>
        <taxon>Fragilariopsis</taxon>
    </lineage>
</organism>
<feature type="region of interest" description="Disordered" evidence="1">
    <location>
        <begin position="110"/>
        <end position="134"/>
    </location>
</feature>
<evidence type="ECO:0000256" key="1">
    <source>
        <dbReference type="SAM" id="MobiDB-lite"/>
    </source>
</evidence>
<dbReference type="KEGG" id="fcy:FRACYDRAFT_247952"/>
<dbReference type="InParanoid" id="A0A1E7EV67"/>
<protein>
    <submittedName>
        <fullName evidence="2">Uncharacterized protein</fullName>
    </submittedName>
</protein>
<proteinExistence type="predicted"/>
<evidence type="ECO:0000313" key="2">
    <source>
        <dbReference type="EMBL" id="OEU09695.1"/>
    </source>
</evidence>
<name>A0A1E7EV67_9STRA</name>
<sequence length="169" mass="18702">MGDNSRNSSDRKNKRQQRFVEVDNDLIIQAIPTTTLTSTVKVKVKKIHLLLSDPEIEWIQTRPHIFNTSIDFHKLRQFYVKAQHDPFSRSGHPDHNYAIDSAASSATATTNLLHGGSDDSVNNSNSNSSNNSNSNVNEVIINKVNGNPGIAIGDGPWLDFMIADDTCRG</sequence>
<keyword evidence="3" id="KW-1185">Reference proteome</keyword>
<dbReference type="EMBL" id="KV784374">
    <property type="protein sequence ID" value="OEU09695.1"/>
    <property type="molecule type" value="Genomic_DNA"/>
</dbReference>
<accession>A0A1E7EV67</accession>
<gene>
    <name evidence="2" type="ORF">FRACYDRAFT_247952</name>
</gene>
<feature type="compositionally biased region" description="Low complexity" evidence="1">
    <location>
        <begin position="118"/>
        <end position="134"/>
    </location>
</feature>
<reference evidence="2 3" key="1">
    <citation type="submission" date="2016-09" db="EMBL/GenBank/DDBJ databases">
        <title>Extensive genetic diversity and differential bi-allelic expression allows diatom success in the polar Southern Ocean.</title>
        <authorList>
            <consortium name="DOE Joint Genome Institute"/>
            <person name="Mock T."/>
            <person name="Otillar R.P."/>
            <person name="Strauss J."/>
            <person name="Dupont C."/>
            <person name="Frickenhaus S."/>
            <person name="Maumus F."/>
            <person name="Mcmullan M."/>
            <person name="Sanges R."/>
            <person name="Schmutz J."/>
            <person name="Toseland A."/>
            <person name="Valas R."/>
            <person name="Veluchamy A."/>
            <person name="Ward B.J."/>
            <person name="Allen A."/>
            <person name="Barry K."/>
            <person name="Falciatore A."/>
            <person name="Ferrante M."/>
            <person name="Fortunato A.E."/>
            <person name="Gloeckner G."/>
            <person name="Gruber A."/>
            <person name="Hipkin R."/>
            <person name="Janech M."/>
            <person name="Kroth P."/>
            <person name="Leese F."/>
            <person name="Lindquist E."/>
            <person name="Lyon B.R."/>
            <person name="Martin J."/>
            <person name="Mayer C."/>
            <person name="Parker M."/>
            <person name="Quesneville H."/>
            <person name="Raymond J."/>
            <person name="Uhlig C."/>
            <person name="Valentin K.U."/>
            <person name="Worden A.Z."/>
            <person name="Armbrust E.V."/>
            <person name="Bowler C."/>
            <person name="Green B."/>
            <person name="Moulton V."/>
            <person name="Van Oosterhout C."/>
            <person name="Grigoriev I."/>
        </authorList>
    </citation>
    <scope>NUCLEOTIDE SEQUENCE [LARGE SCALE GENOMIC DNA]</scope>
    <source>
        <strain evidence="2 3">CCMP1102</strain>
    </source>
</reference>
<dbReference type="Proteomes" id="UP000095751">
    <property type="component" value="Unassembled WGS sequence"/>
</dbReference>
<evidence type="ECO:0000313" key="3">
    <source>
        <dbReference type="Proteomes" id="UP000095751"/>
    </source>
</evidence>
<dbReference type="AlphaFoldDB" id="A0A1E7EV67"/>